<evidence type="ECO:0000256" key="12">
    <source>
        <dbReference type="SAM" id="SignalP"/>
    </source>
</evidence>
<dbReference type="GO" id="GO:0005254">
    <property type="term" value="F:chloride channel activity"/>
    <property type="evidence" value="ECO:0007669"/>
    <property type="project" value="UniProtKB-ARBA"/>
</dbReference>
<evidence type="ECO:0000256" key="9">
    <source>
        <dbReference type="ARBA" id="ARBA00023136"/>
    </source>
</evidence>
<keyword evidence="7 11" id="KW-1133">Transmembrane helix</keyword>
<evidence type="ECO:0000313" key="16">
    <source>
        <dbReference type="RefSeq" id="XP_003745055.1"/>
    </source>
</evidence>
<keyword evidence="9 11" id="KW-0472">Membrane</keyword>
<dbReference type="GO" id="GO:0099095">
    <property type="term" value="F:ligand-gated monoatomic anion channel activity"/>
    <property type="evidence" value="ECO:0007669"/>
    <property type="project" value="UniProtKB-ARBA"/>
</dbReference>
<keyword evidence="15" id="KW-1185">Reference proteome</keyword>
<dbReference type="InterPro" id="IPR018000">
    <property type="entry name" value="Neurotransmitter_ion_chnl_CS"/>
</dbReference>
<keyword evidence="10" id="KW-0407">Ion channel</keyword>
<gene>
    <name evidence="16" type="primary">LOC100899144</name>
</gene>
<dbReference type="SUPFAM" id="SSF90112">
    <property type="entry name" value="Neurotransmitter-gated ion-channel transmembrane pore"/>
    <property type="match status" value="1"/>
</dbReference>
<dbReference type="InterPro" id="IPR006201">
    <property type="entry name" value="Neur_channel"/>
</dbReference>
<dbReference type="Pfam" id="PF02932">
    <property type="entry name" value="Neur_chan_memb"/>
    <property type="match status" value="1"/>
</dbReference>
<feature type="chain" id="PRO_5042580430" evidence="12">
    <location>
        <begin position="25"/>
        <end position="451"/>
    </location>
</feature>
<keyword evidence="6 12" id="KW-0732">Signal</keyword>
<feature type="transmembrane region" description="Helical" evidence="11">
    <location>
        <begin position="323"/>
        <end position="346"/>
    </location>
</feature>
<dbReference type="Proteomes" id="UP000694867">
    <property type="component" value="Unplaced"/>
</dbReference>
<reference evidence="16" key="1">
    <citation type="submission" date="2025-08" db="UniProtKB">
        <authorList>
            <consortium name="RefSeq"/>
        </authorList>
    </citation>
    <scope>IDENTIFICATION</scope>
</reference>
<sequence length="451" mass="51306">MGPCTRSLLGFFSVIVFGFGVCDGLIEGDDHSEIQTFGRTSPLNSEEAISIGTAFRIHSISDINAVKTQFSVDCTVQFYWELDSQTWNYTKVVMRKNGIDPIDLYRLGNVPANKMSLFWLPDPYFQEATEVTLPSADTPNKSFSIANFESAPEIEGSAVCTLKIKQRLIVKCSMSFRDFPFDSQTCFLNLRSFSYPKEDLKLTAADEMYVDEFFVSEQGPYLLESAVEVAIDCEYTNPPTGAEYAGVCVRFTFTRQIFYQFLSSYLPSILLVLASFAPYFMSVESTPERLNVSITLLQAIITVFAQSRKASIPALSYATRMDMYIYACIYFVIVSIAQSIIVNVLVSKNKRRLLERLEETPLLKTRTPVDINDVHLRTKERFAEFQLRKMRSRRGHDSTSSAGICDSLRGLWRRMINTDPVSFDRLSGRIIPFAFVGYNIYYWVETSKLKK</sequence>
<dbReference type="AlphaFoldDB" id="A0AAJ6QVA8"/>
<evidence type="ECO:0000256" key="8">
    <source>
        <dbReference type="ARBA" id="ARBA00023065"/>
    </source>
</evidence>
<evidence type="ECO:0000256" key="10">
    <source>
        <dbReference type="ARBA" id="ARBA00023303"/>
    </source>
</evidence>
<evidence type="ECO:0000256" key="3">
    <source>
        <dbReference type="ARBA" id="ARBA00022448"/>
    </source>
</evidence>
<dbReference type="GO" id="GO:0005230">
    <property type="term" value="F:extracellular ligand-gated monoatomic ion channel activity"/>
    <property type="evidence" value="ECO:0007669"/>
    <property type="project" value="InterPro"/>
</dbReference>
<dbReference type="SUPFAM" id="SSF63712">
    <property type="entry name" value="Nicotinic receptor ligand binding domain-like"/>
    <property type="match status" value="1"/>
</dbReference>
<feature type="transmembrane region" description="Helical" evidence="11">
    <location>
        <begin position="292"/>
        <end position="311"/>
    </location>
</feature>
<dbReference type="InterPro" id="IPR038050">
    <property type="entry name" value="Neuro_actylchol_rec"/>
</dbReference>
<keyword evidence="3" id="KW-0813">Transport</keyword>
<dbReference type="Pfam" id="PF02931">
    <property type="entry name" value="Neur_chan_LBD"/>
    <property type="match status" value="1"/>
</dbReference>
<dbReference type="InterPro" id="IPR006028">
    <property type="entry name" value="GABAA/Glycine_rcpt"/>
</dbReference>
<feature type="domain" description="Neurotransmitter-gated ion-channel transmembrane" evidence="14">
    <location>
        <begin position="265"/>
        <end position="352"/>
    </location>
</feature>
<feature type="signal peptide" evidence="12">
    <location>
        <begin position="1"/>
        <end position="24"/>
    </location>
</feature>
<dbReference type="GeneID" id="100899144"/>
<evidence type="ECO:0000256" key="6">
    <source>
        <dbReference type="ARBA" id="ARBA00022729"/>
    </source>
</evidence>
<keyword evidence="4" id="KW-1003">Cell membrane</keyword>
<comment type="subcellular location">
    <subcellularLocation>
        <location evidence="2">Cell membrane</location>
    </subcellularLocation>
    <subcellularLocation>
        <location evidence="1">Membrane</location>
        <topology evidence="1">Multi-pass membrane protein</topology>
    </subcellularLocation>
</comment>
<evidence type="ECO:0000313" key="15">
    <source>
        <dbReference type="Proteomes" id="UP000694867"/>
    </source>
</evidence>
<organism evidence="15 16">
    <name type="scientific">Galendromus occidentalis</name>
    <name type="common">western predatory mite</name>
    <dbReference type="NCBI Taxonomy" id="34638"/>
    <lineage>
        <taxon>Eukaryota</taxon>
        <taxon>Metazoa</taxon>
        <taxon>Ecdysozoa</taxon>
        <taxon>Arthropoda</taxon>
        <taxon>Chelicerata</taxon>
        <taxon>Arachnida</taxon>
        <taxon>Acari</taxon>
        <taxon>Parasitiformes</taxon>
        <taxon>Mesostigmata</taxon>
        <taxon>Gamasina</taxon>
        <taxon>Phytoseioidea</taxon>
        <taxon>Phytoseiidae</taxon>
        <taxon>Typhlodrominae</taxon>
        <taxon>Galendromus</taxon>
    </lineage>
</organism>
<feature type="transmembrane region" description="Helical" evidence="11">
    <location>
        <begin position="257"/>
        <end position="280"/>
    </location>
</feature>
<evidence type="ECO:0000259" key="14">
    <source>
        <dbReference type="Pfam" id="PF02932"/>
    </source>
</evidence>
<dbReference type="Gene3D" id="2.70.170.10">
    <property type="entry name" value="Neurotransmitter-gated ion-channel ligand-binding domain"/>
    <property type="match status" value="1"/>
</dbReference>
<dbReference type="InterPro" id="IPR006202">
    <property type="entry name" value="Neur_chan_lig-bd"/>
</dbReference>
<evidence type="ECO:0000256" key="4">
    <source>
        <dbReference type="ARBA" id="ARBA00022475"/>
    </source>
</evidence>
<dbReference type="Gene3D" id="1.20.58.390">
    <property type="entry name" value="Neurotransmitter-gated ion-channel transmembrane domain"/>
    <property type="match status" value="1"/>
</dbReference>
<evidence type="ECO:0000259" key="13">
    <source>
        <dbReference type="Pfam" id="PF02931"/>
    </source>
</evidence>
<evidence type="ECO:0000256" key="1">
    <source>
        <dbReference type="ARBA" id="ARBA00004141"/>
    </source>
</evidence>
<name>A0AAJ6QVA8_9ACAR</name>
<proteinExistence type="predicted"/>
<feature type="domain" description="Neurotransmitter-gated ion-channel ligand-binding" evidence="13">
    <location>
        <begin position="41"/>
        <end position="256"/>
    </location>
</feature>
<dbReference type="InterPro" id="IPR006029">
    <property type="entry name" value="Neurotrans-gated_channel_TM"/>
</dbReference>
<evidence type="ECO:0000256" key="5">
    <source>
        <dbReference type="ARBA" id="ARBA00022692"/>
    </source>
</evidence>
<keyword evidence="8" id="KW-0406">Ion transport</keyword>
<protein>
    <submittedName>
        <fullName evidence="16">Gamma-aminobutyric acid receptor subunit gamma-2-like</fullName>
    </submittedName>
</protein>
<evidence type="ECO:0000256" key="7">
    <source>
        <dbReference type="ARBA" id="ARBA00022989"/>
    </source>
</evidence>
<dbReference type="InterPro" id="IPR036734">
    <property type="entry name" value="Neur_chan_lig-bd_sf"/>
</dbReference>
<dbReference type="KEGG" id="goe:100899144"/>
<evidence type="ECO:0000256" key="11">
    <source>
        <dbReference type="SAM" id="Phobius"/>
    </source>
</evidence>
<dbReference type="RefSeq" id="XP_003745055.1">
    <property type="nucleotide sequence ID" value="XM_003745007.1"/>
</dbReference>
<dbReference type="PANTHER" id="PTHR18945">
    <property type="entry name" value="NEUROTRANSMITTER GATED ION CHANNEL"/>
    <property type="match status" value="1"/>
</dbReference>
<evidence type="ECO:0000256" key="2">
    <source>
        <dbReference type="ARBA" id="ARBA00004236"/>
    </source>
</evidence>
<keyword evidence="5 11" id="KW-0812">Transmembrane</keyword>
<dbReference type="PROSITE" id="PS00236">
    <property type="entry name" value="NEUROTR_ION_CHANNEL"/>
    <property type="match status" value="1"/>
</dbReference>
<dbReference type="GO" id="GO:0005886">
    <property type="term" value="C:plasma membrane"/>
    <property type="evidence" value="ECO:0007669"/>
    <property type="project" value="UniProtKB-SubCell"/>
</dbReference>
<dbReference type="InterPro" id="IPR036719">
    <property type="entry name" value="Neuro-gated_channel_TM_sf"/>
</dbReference>
<dbReference type="PRINTS" id="PR00253">
    <property type="entry name" value="GABAARECEPTR"/>
</dbReference>
<accession>A0AAJ6QVA8</accession>
<dbReference type="GO" id="GO:0004888">
    <property type="term" value="F:transmembrane signaling receptor activity"/>
    <property type="evidence" value="ECO:0007669"/>
    <property type="project" value="InterPro"/>
</dbReference>